<proteinExistence type="inferred from homology"/>
<dbReference type="EMBL" id="JAEUXJ010000013">
    <property type="protein sequence ID" value="MBL6458257.1"/>
    <property type="molecule type" value="Genomic_DNA"/>
</dbReference>
<dbReference type="Pfam" id="PF00291">
    <property type="entry name" value="PALP"/>
    <property type="match status" value="1"/>
</dbReference>
<dbReference type="EC" id="4.4.1.15" evidence="5"/>
<dbReference type="SUPFAM" id="SSF53686">
    <property type="entry name" value="Tryptophan synthase beta subunit-like PLP-dependent enzymes"/>
    <property type="match status" value="1"/>
</dbReference>
<comment type="similarity">
    <text evidence="2">Belongs to the ACC deaminase/D-cysteine desulfhydrase family.</text>
</comment>
<evidence type="ECO:0000313" key="5">
    <source>
        <dbReference type="EMBL" id="MBL6458257.1"/>
    </source>
</evidence>
<keyword evidence="6" id="KW-1185">Reference proteome</keyword>
<gene>
    <name evidence="5" type="ORF">JMJ55_23240</name>
</gene>
<organism evidence="5 6">
    <name type="scientific">Belnapia mucosa</name>
    <dbReference type="NCBI Taxonomy" id="2804532"/>
    <lineage>
        <taxon>Bacteria</taxon>
        <taxon>Pseudomonadati</taxon>
        <taxon>Pseudomonadota</taxon>
        <taxon>Alphaproteobacteria</taxon>
        <taxon>Acetobacterales</taxon>
        <taxon>Roseomonadaceae</taxon>
        <taxon>Belnapia</taxon>
    </lineage>
</organism>
<evidence type="ECO:0000256" key="2">
    <source>
        <dbReference type="ARBA" id="ARBA00008639"/>
    </source>
</evidence>
<dbReference type="PIRSF" id="PIRSF006278">
    <property type="entry name" value="ACCD_DCysDesulf"/>
    <property type="match status" value="1"/>
</dbReference>
<comment type="cofactor">
    <cofactor evidence="1">
        <name>pyridoxal 5'-phosphate</name>
        <dbReference type="ChEBI" id="CHEBI:597326"/>
    </cofactor>
</comment>
<evidence type="ECO:0000256" key="3">
    <source>
        <dbReference type="ARBA" id="ARBA00022898"/>
    </source>
</evidence>
<dbReference type="NCBIfam" id="TIGR01275">
    <property type="entry name" value="ACC_deam_rel"/>
    <property type="match status" value="1"/>
</dbReference>
<dbReference type="PANTHER" id="PTHR43780">
    <property type="entry name" value="1-AMINOCYCLOPROPANE-1-CARBOXYLATE DEAMINASE-RELATED"/>
    <property type="match status" value="1"/>
</dbReference>
<sequence>MNLARFPRIRLGHMPTPLEPMEQLSRHLGGPNLWIKRDDCTGLSTGGNKTRKLEFLCADAQAQGADMLITQGATQSNHARQTAAAAAKLGLDCLILLEDRTGFADAAYTQSGNVLMDKLHGAQVSRRPGGADMQAEMETVAADLRAKGRKPYVIPGGGSNPVGALGYVNAALELVAQAAEMGLRIDHLVHATGSAGTQAGLVAGLVALNSGIPVLGIGVRAPKPKQEANVLALAERTAAHLGLPGIIKPEHVVANCDYVGQGYGLPTEGMVEAVKLVAQKEGILLDPVYSGKGMAGLIDLIQRGQFTKGQNVVFLHTGGQAGLFGYPEAFGLPGDIAA</sequence>
<keyword evidence="5" id="KW-0456">Lyase</keyword>
<comment type="caution">
    <text evidence="5">The sequence shown here is derived from an EMBL/GenBank/DDBJ whole genome shotgun (WGS) entry which is preliminary data.</text>
</comment>
<dbReference type="GO" id="GO:0019148">
    <property type="term" value="F:D-cysteine desulfhydrase activity"/>
    <property type="evidence" value="ECO:0007669"/>
    <property type="project" value="UniProtKB-EC"/>
</dbReference>
<dbReference type="NCBIfam" id="NF003031">
    <property type="entry name" value="PRK03910.1-4"/>
    <property type="match status" value="1"/>
</dbReference>
<evidence type="ECO:0000256" key="1">
    <source>
        <dbReference type="ARBA" id="ARBA00001933"/>
    </source>
</evidence>
<feature type="domain" description="Tryptophan synthase beta chain-like PALP" evidence="4">
    <location>
        <begin position="10"/>
        <end position="318"/>
    </location>
</feature>
<dbReference type="InterPro" id="IPR036052">
    <property type="entry name" value="TrpB-like_PALP_sf"/>
</dbReference>
<protein>
    <submittedName>
        <fullName evidence="5">D-cysteine desulfhydrase</fullName>
        <ecNumber evidence="5">4.4.1.15</ecNumber>
    </submittedName>
</protein>
<accession>A0ABS1VA85</accession>
<dbReference type="Gene3D" id="3.40.50.1100">
    <property type="match status" value="2"/>
</dbReference>
<keyword evidence="3" id="KW-0663">Pyridoxal phosphate</keyword>
<evidence type="ECO:0000313" key="6">
    <source>
        <dbReference type="Proteomes" id="UP000606490"/>
    </source>
</evidence>
<name>A0ABS1VA85_9PROT</name>
<dbReference type="InterPro" id="IPR001926">
    <property type="entry name" value="TrpB-like_PALP"/>
</dbReference>
<reference evidence="5 6" key="1">
    <citation type="submission" date="2021-01" db="EMBL/GenBank/DDBJ databases">
        <title>Belnapia mucosa sp. nov. and Belnapia arida sp. nov., isolated from the Tabernas Desert (Almeria, Spain).</title>
        <authorList>
            <person name="Molina-Menor E."/>
            <person name="Vidal-Verdu A."/>
            <person name="Calonge A."/>
            <person name="Satari L."/>
            <person name="Pereto Magraner J."/>
            <person name="Porcar Miralles M."/>
        </authorList>
    </citation>
    <scope>NUCLEOTIDE SEQUENCE [LARGE SCALE GENOMIC DNA]</scope>
    <source>
        <strain evidence="5 6">T6</strain>
    </source>
</reference>
<dbReference type="PANTHER" id="PTHR43780:SF2">
    <property type="entry name" value="1-AMINOCYCLOPROPANE-1-CARBOXYLATE DEAMINASE-RELATED"/>
    <property type="match status" value="1"/>
</dbReference>
<dbReference type="RefSeq" id="WP_202828004.1">
    <property type="nucleotide sequence ID" value="NZ_JAEUXJ010000013.1"/>
</dbReference>
<dbReference type="Proteomes" id="UP000606490">
    <property type="component" value="Unassembled WGS sequence"/>
</dbReference>
<evidence type="ECO:0000259" key="4">
    <source>
        <dbReference type="Pfam" id="PF00291"/>
    </source>
</evidence>
<dbReference type="InterPro" id="IPR005966">
    <property type="entry name" value="D-Cys_desShydrase"/>
</dbReference>
<dbReference type="InterPro" id="IPR027278">
    <property type="entry name" value="ACCD_DCysDesulf"/>
</dbReference>